<proteinExistence type="predicted"/>
<name>A0ABX5VNE4_9MICO</name>
<keyword evidence="2" id="KW-1185">Reference proteome</keyword>
<dbReference type="RefSeq" id="WP_139071746.1">
    <property type="nucleotide sequence ID" value="NZ_CP040899.1"/>
</dbReference>
<gene>
    <name evidence="1" type="ORF">FE251_07290</name>
</gene>
<dbReference type="EMBL" id="CP040899">
    <property type="protein sequence ID" value="QDB79196.1"/>
    <property type="molecule type" value="Genomic_DNA"/>
</dbReference>
<reference evidence="1 2" key="1">
    <citation type="submission" date="2019-05" db="EMBL/GenBank/DDBJ databases">
        <title>Georgenia *** sp. nov., and Georgenia *** sp. nov., isolated from the intestinal contents of plateau pika (Ochotona curzoniae) in the Qinghai-Tibet plateau of China.</title>
        <authorList>
            <person name="Tian Z."/>
        </authorList>
    </citation>
    <scope>NUCLEOTIDE SEQUENCE [LARGE SCALE GENOMIC DNA]</scope>
    <source>
        <strain evidence="1 2">Z294</strain>
    </source>
</reference>
<protein>
    <submittedName>
        <fullName evidence="1">Uncharacterized protein</fullName>
    </submittedName>
</protein>
<dbReference type="Proteomes" id="UP000313948">
    <property type="component" value="Chromosome"/>
</dbReference>
<evidence type="ECO:0000313" key="1">
    <source>
        <dbReference type="EMBL" id="QDB79196.1"/>
    </source>
</evidence>
<evidence type="ECO:0000313" key="2">
    <source>
        <dbReference type="Proteomes" id="UP000313948"/>
    </source>
</evidence>
<sequence length="104" mass="11657">MTWWLWLLLVLVALAVFAVLGVRLWHKGKALFREMQALSEVGERLAAITGDEPPAPVVLPGFLAGPAELAEARLARAQNLAARRARRHDRAQTAITRWRRLGLR</sequence>
<organism evidence="1 2">
    <name type="scientific">Georgenia wutianyii</name>
    <dbReference type="NCBI Taxonomy" id="2585135"/>
    <lineage>
        <taxon>Bacteria</taxon>
        <taxon>Bacillati</taxon>
        <taxon>Actinomycetota</taxon>
        <taxon>Actinomycetes</taxon>
        <taxon>Micrococcales</taxon>
        <taxon>Bogoriellaceae</taxon>
        <taxon>Georgenia</taxon>
    </lineage>
</organism>
<accession>A0ABX5VNE4</accession>